<protein>
    <submittedName>
        <fullName evidence="1">Uncharacterized protein</fullName>
    </submittedName>
</protein>
<evidence type="ECO:0000313" key="2">
    <source>
        <dbReference type="Proteomes" id="UP001165060"/>
    </source>
</evidence>
<dbReference type="SUPFAM" id="SSF50978">
    <property type="entry name" value="WD40 repeat-like"/>
    <property type="match status" value="1"/>
</dbReference>
<sequence>MSSFSDYFIPLAAVSNNLQTTSPIVAFKILAFKSKSAAQGKKSRKKAGPDAAGRAINILAVATADSQLNFYEADGTHLLSYPATHVVSDLAFDCGNGDLPLLVTGGRDGTVLFHNLTLWRNTQVISGRKPKPTLIEGQ</sequence>
<evidence type="ECO:0000313" key="1">
    <source>
        <dbReference type="EMBL" id="GMI27768.1"/>
    </source>
</evidence>
<proteinExistence type="predicted"/>
<dbReference type="EMBL" id="BRYB01002936">
    <property type="protein sequence ID" value="GMI27768.1"/>
    <property type="molecule type" value="Genomic_DNA"/>
</dbReference>
<dbReference type="Proteomes" id="UP001165060">
    <property type="component" value="Unassembled WGS sequence"/>
</dbReference>
<name>A0ABQ6MKY7_9STRA</name>
<accession>A0ABQ6MKY7</accession>
<dbReference type="InterPro" id="IPR036322">
    <property type="entry name" value="WD40_repeat_dom_sf"/>
</dbReference>
<reference evidence="1 2" key="1">
    <citation type="journal article" date="2023" name="Commun. Biol.">
        <title>Genome analysis of Parmales, the sister group of diatoms, reveals the evolutionary specialization of diatoms from phago-mixotrophs to photoautotrophs.</title>
        <authorList>
            <person name="Ban H."/>
            <person name="Sato S."/>
            <person name="Yoshikawa S."/>
            <person name="Yamada K."/>
            <person name="Nakamura Y."/>
            <person name="Ichinomiya M."/>
            <person name="Sato N."/>
            <person name="Blanc-Mathieu R."/>
            <person name="Endo H."/>
            <person name="Kuwata A."/>
            <person name="Ogata H."/>
        </authorList>
    </citation>
    <scope>NUCLEOTIDE SEQUENCE [LARGE SCALE GENOMIC DNA]</scope>
</reference>
<comment type="caution">
    <text evidence="1">The sequence shown here is derived from an EMBL/GenBank/DDBJ whole genome shotgun (WGS) entry which is preliminary data.</text>
</comment>
<gene>
    <name evidence="1" type="ORF">TeGR_g3063</name>
</gene>
<organism evidence="1 2">
    <name type="scientific">Tetraparma gracilis</name>
    <dbReference type="NCBI Taxonomy" id="2962635"/>
    <lineage>
        <taxon>Eukaryota</taxon>
        <taxon>Sar</taxon>
        <taxon>Stramenopiles</taxon>
        <taxon>Ochrophyta</taxon>
        <taxon>Bolidophyceae</taxon>
        <taxon>Parmales</taxon>
        <taxon>Triparmaceae</taxon>
        <taxon>Tetraparma</taxon>
    </lineage>
</organism>
<dbReference type="Gene3D" id="2.130.10.10">
    <property type="entry name" value="YVTN repeat-like/Quinoprotein amine dehydrogenase"/>
    <property type="match status" value="1"/>
</dbReference>
<dbReference type="InterPro" id="IPR015943">
    <property type="entry name" value="WD40/YVTN_repeat-like_dom_sf"/>
</dbReference>
<keyword evidence="2" id="KW-1185">Reference proteome</keyword>